<sequence>MPPIRRSQSVSTKTLTTAKTNPLDEEYEKICVLNAGGEGTTVLCRHKTSSRNVVAKMVRHSAPRKLPREAEILRDIQPNDHIVSYLGVFNQAPSPSEATILLEDCRGGDLQALQWEFEANDESIPEPFIWHVFLQLSQALEFPYSGDGTSDLEKRPLIHRDIKPANVLLVEKFVPGQPYPAIKLADFGLAAYHTPGQDDKAYVFTGGTRDWQPPERPVATPAGDVWSVGAIVHSLALGRPPIADVNEFRDAHPDARGIEWKNPRYFRDNLPREVTQICALGGKQYAGTFGDHAYSKSLNSWMLQALARHPKDRMSSLELSVLLGVEIGSGRSG</sequence>
<dbReference type="InterPro" id="IPR011009">
    <property type="entry name" value="Kinase-like_dom_sf"/>
</dbReference>
<organism evidence="2 3">
    <name type="scientific">Coniosporium apollinis</name>
    <dbReference type="NCBI Taxonomy" id="61459"/>
    <lineage>
        <taxon>Eukaryota</taxon>
        <taxon>Fungi</taxon>
        <taxon>Dikarya</taxon>
        <taxon>Ascomycota</taxon>
        <taxon>Pezizomycotina</taxon>
        <taxon>Dothideomycetes</taxon>
        <taxon>Dothideomycetes incertae sedis</taxon>
        <taxon>Coniosporium</taxon>
    </lineage>
</organism>
<gene>
    <name evidence="2" type="ORF">H2201_007047</name>
</gene>
<dbReference type="CDD" id="cd00180">
    <property type="entry name" value="PKc"/>
    <property type="match status" value="1"/>
</dbReference>
<dbReference type="Gene3D" id="1.10.510.10">
    <property type="entry name" value="Transferase(Phosphotransferase) domain 1"/>
    <property type="match status" value="1"/>
</dbReference>
<evidence type="ECO:0000259" key="1">
    <source>
        <dbReference type="PROSITE" id="PS50011"/>
    </source>
</evidence>
<dbReference type="PROSITE" id="PS00108">
    <property type="entry name" value="PROTEIN_KINASE_ST"/>
    <property type="match status" value="1"/>
</dbReference>
<dbReference type="Pfam" id="PF00069">
    <property type="entry name" value="Pkinase"/>
    <property type="match status" value="1"/>
</dbReference>
<evidence type="ECO:0000313" key="2">
    <source>
        <dbReference type="EMBL" id="KAJ9660140.1"/>
    </source>
</evidence>
<reference evidence="2" key="1">
    <citation type="submission" date="2022-10" db="EMBL/GenBank/DDBJ databases">
        <title>Culturing micro-colonial fungi from biological soil crusts in the Mojave desert and describing Neophaeococcomyces mojavensis, and introducing the new genera and species Taxawa tesnikishii.</title>
        <authorList>
            <person name="Kurbessoian T."/>
            <person name="Stajich J.E."/>
        </authorList>
    </citation>
    <scope>NUCLEOTIDE SEQUENCE</scope>
    <source>
        <strain evidence="2">TK_1</strain>
    </source>
</reference>
<dbReference type="InterPro" id="IPR053235">
    <property type="entry name" value="Ser_Thr_kinase"/>
</dbReference>
<dbReference type="PANTHER" id="PTHR24361">
    <property type="entry name" value="MITOGEN-ACTIVATED KINASE KINASE KINASE"/>
    <property type="match status" value="1"/>
</dbReference>
<protein>
    <recommendedName>
        <fullName evidence="1">Protein kinase domain-containing protein</fullName>
    </recommendedName>
</protein>
<evidence type="ECO:0000313" key="3">
    <source>
        <dbReference type="Proteomes" id="UP001172684"/>
    </source>
</evidence>
<dbReference type="EMBL" id="JAPDRL010000068">
    <property type="protein sequence ID" value="KAJ9660140.1"/>
    <property type="molecule type" value="Genomic_DNA"/>
</dbReference>
<keyword evidence="3" id="KW-1185">Reference proteome</keyword>
<proteinExistence type="predicted"/>
<accession>A0ABQ9NNQ4</accession>
<dbReference type="InterPro" id="IPR000719">
    <property type="entry name" value="Prot_kinase_dom"/>
</dbReference>
<dbReference type="SUPFAM" id="SSF56112">
    <property type="entry name" value="Protein kinase-like (PK-like)"/>
    <property type="match status" value="1"/>
</dbReference>
<dbReference type="InterPro" id="IPR008271">
    <property type="entry name" value="Ser/Thr_kinase_AS"/>
</dbReference>
<name>A0ABQ9NNQ4_9PEZI</name>
<dbReference type="Proteomes" id="UP001172684">
    <property type="component" value="Unassembled WGS sequence"/>
</dbReference>
<feature type="domain" description="Protein kinase" evidence="1">
    <location>
        <begin position="27"/>
        <end position="323"/>
    </location>
</feature>
<dbReference type="SMART" id="SM00220">
    <property type="entry name" value="S_TKc"/>
    <property type="match status" value="1"/>
</dbReference>
<comment type="caution">
    <text evidence="2">The sequence shown here is derived from an EMBL/GenBank/DDBJ whole genome shotgun (WGS) entry which is preliminary data.</text>
</comment>
<dbReference type="PROSITE" id="PS50011">
    <property type="entry name" value="PROTEIN_KINASE_DOM"/>
    <property type="match status" value="1"/>
</dbReference>